<evidence type="ECO:0000256" key="1">
    <source>
        <dbReference type="SAM" id="Coils"/>
    </source>
</evidence>
<dbReference type="Proteomes" id="UP000039865">
    <property type="component" value="Unassembled WGS sequence"/>
</dbReference>
<dbReference type="InParanoid" id="A0A078AHS1"/>
<feature type="compositionally biased region" description="Polar residues" evidence="2">
    <location>
        <begin position="498"/>
        <end position="512"/>
    </location>
</feature>
<protein>
    <submittedName>
        <fullName evidence="3">Uncharacterized protein</fullName>
    </submittedName>
</protein>
<evidence type="ECO:0000313" key="3">
    <source>
        <dbReference type="EMBL" id="CDW81820.1"/>
    </source>
</evidence>
<name>A0A078AHS1_STYLE</name>
<reference evidence="3 4" key="1">
    <citation type="submission" date="2014-06" db="EMBL/GenBank/DDBJ databases">
        <authorList>
            <person name="Swart Estienne"/>
        </authorList>
    </citation>
    <scope>NUCLEOTIDE SEQUENCE [LARGE SCALE GENOMIC DNA]</scope>
    <source>
        <strain evidence="3 4">130c</strain>
    </source>
</reference>
<organism evidence="3 4">
    <name type="scientific">Stylonychia lemnae</name>
    <name type="common">Ciliate</name>
    <dbReference type="NCBI Taxonomy" id="5949"/>
    <lineage>
        <taxon>Eukaryota</taxon>
        <taxon>Sar</taxon>
        <taxon>Alveolata</taxon>
        <taxon>Ciliophora</taxon>
        <taxon>Intramacronucleata</taxon>
        <taxon>Spirotrichea</taxon>
        <taxon>Stichotrichia</taxon>
        <taxon>Sporadotrichida</taxon>
        <taxon>Oxytrichidae</taxon>
        <taxon>Stylonychinae</taxon>
        <taxon>Stylonychia</taxon>
    </lineage>
</organism>
<accession>A0A078AHS1</accession>
<keyword evidence="1" id="KW-0175">Coiled coil</keyword>
<feature type="region of interest" description="Disordered" evidence="2">
    <location>
        <begin position="550"/>
        <end position="576"/>
    </location>
</feature>
<feature type="coiled-coil region" evidence="1">
    <location>
        <begin position="90"/>
        <end position="120"/>
    </location>
</feature>
<dbReference type="EMBL" id="CCKQ01010303">
    <property type="protein sequence ID" value="CDW81820.1"/>
    <property type="molecule type" value="Genomic_DNA"/>
</dbReference>
<gene>
    <name evidence="3" type="primary">Contig17722.g18837</name>
    <name evidence="3" type="ORF">STYLEM_10844</name>
</gene>
<keyword evidence="4" id="KW-1185">Reference proteome</keyword>
<evidence type="ECO:0000256" key="2">
    <source>
        <dbReference type="SAM" id="MobiDB-lite"/>
    </source>
</evidence>
<evidence type="ECO:0000313" key="4">
    <source>
        <dbReference type="Proteomes" id="UP000039865"/>
    </source>
</evidence>
<feature type="region of interest" description="Disordered" evidence="2">
    <location>
        <begin position="498"/>
        <end position="519"/>
    </location>
</feature>
<dbReference type="AlphaFoldDB" id="A0A078AHS1"/>
<feature type="region of interest" description="Disordered" evidence="2">
    <location>
        <begin position="240"/>
        <end position="262"/>
    </location>
</feature>
<sequence>MREPSDNLQRYKGLLSFHYQVRAVFPALLPALGIPDFFDNPEGQDCSKPTVLTPNLKWTSQSTASQQVHSQSYKHTRSQARNVTEKYITYKMQELSYNALQQLNEEYEKKKIANEDSYNTVDTQFSSNSNIQSVQTINAYAIKIAEAIEVIEIEEKVKTSSASSNYILQSHLNQLLGKRKQPENFSPSYLDQIRSPQVIGQGFQTYQTIPNSQVLGLPMSTMSHQSTLLRHYWNPQRSFSGSEPSLLKNSNTQNSTALPTHPSQINDYIQALNKPQPRPQVTFQRSNSDLRSEIMQQLPQSLNPQNQCTMTCHCQLNKNLLEYFVQNELTKLQNPTGVQGKYSESQREALLQKDVIEPLLIQPVAKLEEQILSSSSIDANGNPVDQLSKQGLENLQDSQQKVMAITKCPHVNRKHYAKVKFLQFKNSYQNMCSSCYRKYGRNQNAWNCQHNERLLYSMGMCQTCYLSDYHKVNSSLTKLIQRKCKTSGIFGADQNKKQTSTNMASANATGDKQCQEDDEDDDNEKAKICSLSFVAVRPSDIGAILQMECLDPAKDDNDEDQEGQQRKEGGQAVNYV</sequence>
<proteinExistence type="predicted"/>